<dbReference type="GO" id="GO:0005829">
    <property type="term" value="C:cytosol"/>
    <property type="evidence" value="ECO:0007669"/>
    <property type="project" value="TreeGrafter"/>
</dbReference>
<dbReference type="InterPro" id="IPR050626">
    <property type="entry name" value="Peptidase_M16"/>
</dbReference>
<evidence type="ECO:0000256" key="3">
    <source>
        <dbReference type="ARBA" id="ARBA00022723"/>
    </source>
</evidence>
<dbReference type="Pfam" id="PF00675">
    <property type="entry name" value="Peptidase_M16"/>
    <property type="match status" value="1"/>
</dbReference>
<protein>
    <recommendedName>
        <fullName evidence="9">Insulin-degrading enzyme</fullName>
        <ecNumber evidence="8">3.4.24.56</ecNumber>
    </recommendedName>
    <alternativeName>
        <fullName evidence="11">Insulin protease</fullName>
    </alternativeName>
    <alternativeName>
        <fullName evidence="10">Insulysin</fullName>
    </alternativeName>
</protein>
<evidence type="ECO:0000256" key="6">
    <source>
        <dbReference type="ARBA" id="ARBA00023049"/>
    </source>
</evidence>
<evidence type="ECO:0000256" key="9">
    <source>
        <dbReference type="ARBA" id="ARBA00070422"/>
    </source>
</evidence>
<dbReference type="FunFam" id="3.30.830.10:FF:000003">
    <property type="entry name" value="Insulin-degrading enzyme"/>
    <property type="match status" value="1"/>
</dbReference>
<keyword evidence="6" id="KW-0482">Metalloprotease</keyword>
<dbReference type="AlphaFoldDB" id="A0AA38HIX1"/>
<dbReference type="PANTHER" id="PTHR43690:SF18">
    <property type="entry name" value="INSULIN-DEGRADING ENZYME-RELATED"/>
    <property type="match status" value="1"/>
</dbReference>
<feature type="domain" description="Peptidase M16 C-terminal" evidence="15">
    <location>
        <begin position="209"/>
        <end position="389"/>
    </location>
</feature>
<feature type="chain" id="PRO_5041434737" description="Insulin-degrading enzyme" evidence="13">
    <location>
        <begin position="20"/>
        <end position="970"/>
    </location>
</feature>
<dbReference type="InterPro" id="IPR007863">
    <property type="entry name" value="Peptidase_M16_C"/>
</dbReference>
<sequence length="970" mass="112115">MTRMIGLNHLNFFINVISAVASKSMHKSENDKREYDYFILDNKLKVCVVHDAECDKSAAALDVIVGNLYDPKEIPGLAHFLEHMLFLGTEKYPEENCFSKFLAQNGGSSNAYTSSEHTNYYFDVQSESFKEALEIWCHFFICPLFNPTSQDKEVIAVNAEHDKNLQQDFWRLHQLDKWTSNQEHPYSNFGTGNMETLGVIPRKLGLVVRDELKKFYKKYYSANLMSLCLVGKESLSELKEMATTLFSGVSNKDVIKPELKGEPYLPEHLKVKIYKVIPVKKHHTLEVCFLFCDARKYYREKPSIYIAHLIGHEGPGSLLALLKKKGWATGINAGDCQSTAGVFGTFRVYFDLTEEGLESFEEIVVALFQYLNLLKRELPQEWIFQECKSLGEIHFRFKDKERPDCYASTLASNMHYYPKECLLGAPYLFYEYNPELIVSCLRLLTPEALRLTVVSPLFQGTLLPLVRLVGYKIIRHDTDSPNEELFLPSRNNFIPTNFEIVPLDNQHEHPVLVSSEGNSQLWFKQDDKFFLPKAIVLAGITSKAAYLNPTEAVLSHLFVEILKDNLAEYAYDALLAGVYYHLENTTSGLSLNVQGYNHKLKELLEKVIGAMKDFRVEHERFGPIRSKLKRRFENFAAEQGYSHCIYNMHYVCSERLWTHEHKLAVIEDITVEQVEAFVRNSLLKRVHTRVFIHGNYSIKGAKDVFQAFEPLVHPKVHIPLEEYALLRHIKYTSGKRFVYRINETVNAYSAIENYYVVGPLETRASVLLELLSQFTQENFFHQLRTNEQLGYIVHATSVLQPSGILGMRFVVQSEKPPYYLQSRVDNFLRHTKEELESLTAEEFQKGVDTLTKMKMEKFKNLNQEASLYWLEIIGDHYEFDKAERDIEELKKISKCDLIKFYEEKVHPDAVSGCSISVWSHSCTAPFDSVSVPDEWKQDNVVYIEDVPEFKKNYGLFERPKSYSFVALERQ</sequence>
<comment type="similarity">
    <text evidence="1 12">Belongs to the peptidase M16 family.</text>
</comment>
<dbReference type="GO" id="GO:0051603">
    <property type="term" value="P:proteolysis involved in protein catabolic process"/>
    <property type="evidence" value="ECO:0007669"/>
    <property type="project" value="TreeGrafter"/>
</dbReference>
<dbReference type="Pfam" id="PF22456">
    <property type="entry name" value="PqqF-like_C_4"/>
    <property type="match status" value="1"/>
</dbReference>
<dbReference type="SUPFAM" id="SSF63411">
    <property type="entry name" value="LuxS/MPP-like metallohydrolase"/>
    <property type="match status" value="4"/>
</dbReference>
<dbReference type="GO" id="GO:0004222">
    <property type="term" value="F:metalloendopeptidase activity"/>
    <property type="evidence" value="ECO:0007669"/>
    <property type="project" value="UniProtKB-EC"/>
</dbReference>
<evidence type="ECO:0000256" key="1">
    <source>
        <dbReference type="ARBA" id="ARBA00007261"/>
    </source>
</evidence>
<dbReference type="PANTHER" id="PTHR43690">
    <property type="entry name" value="NARDILYSIN"/>
    <property type="match status" value="1"/>
</dbReference>
<evidence type="ECO:0000313" key="19">
    <source>
        <dbReference type="Proteomes" id="UP001168821"/>
    </source>
</evidence>
<evidence type="ECO:0000256" key="7">
    <source>
        <dbReference type="ARBA" id="ARBA00052248"/>
    </source>
</evidence>
<comment type="catalytic activity">
    <reaction evidence="7">
        <text>Degradation of insulin, glucagon and other polypeptides. No action on proteins.</text>
        <dbReference type="EC" id="3.4.24.56"/>
    </reaction>
</comment>
<evidence type="ECO:0000259" key="17">
    <source>
        <dbReference type="Pfam" id="PF22456"/>
    </source>
</evidence>
<dbReference type="Pfam" id="PF16187">
    <property type="entry name" value="Peptidase_M16_M"/>
    <property type="match status" value="1"/>
</dbReference>
<keyword evidence="2" id="KW-0645">Protease</keyword>
<keyword evidence="4" id="KW-0378">Hydrolase</keyword>
<dbReference type="InterPro" id="IPR032632">
    <property type="entry name" value="Peptidase_M16_M"/>
</dbReference>
<gene>
    <name evidence="18" type="ORF">Zmor_011754</name>
</gene>
<evidence type="ECO:0000256" key="13">
    <source>
        <dbReference type="SAM" id="SignalP"/>
    </source>
</evidence>
<dbReference type="Pfam" id="PF05193">
    <property type="entry name" value="Peptidase_M16_C"/>
    <property type="match status" value="1"/>
</dbReference>
<keyword evidence="3" id="KW-0479">Metal-binding</keyword>
<feature type="signal peptide" evidence="13">
    <location>
        <begin position="1"/>
        <end position="19"/>
    </location>
</feature>
<dbReference type="GO" id="GO:0046872">
    <property type="term" value="F:metal ion binding"/>
    <property type="evidence" value="ECO:0007669"/>
    <property type="project" value="UniProtKB-KW"/>
</dbReference>
<keyword evidence="13" id="KW-0732">Signal</keyword>
<feature type="domain" description="Coenzyme PQQ synthesis protein F-like C-terminal lobe" evidence="17">
    <location>
        <begin position="770"/>
        <end position="869"/>
    </location>
</feature>
<name>A0AA38HIX1_9CUCU</name>
<dbReference type="Proteomes" id="UP001168821">
    <property type="component" value="Unassembled WGS sequence"/>
</dbReference>
<keyword evidence="19" id="KW-1185">Reference proteome</keyword>
<evidence type="ECO:0000256" key="11">
    <source>
        <dbReference type="ARBA" id="ARBA00080349"/>
    </source>
</evidence>
<dbReference type="PROSITE" id="PS00143">
    <property type="entry name" value="INSULINASE"/>
    <property type="match status" value="1"/>
</dbReference>
<dbReference type="FunFam" id="3.30.830.10:FF:000004">
    <property type="entry name" value="Putative insulin-degrading enzyme"/>
    <property type="match status" value="1"/>
</dbReference>
<dbReference type="InterPro" id="IPR001431">
    <property type="entry name" value="Pept_M16_Zn_BS"/>
</dbReference>
<evidence type="ECO:0000256" key="4">
    <source>
        <dbReference type="ARBA" id="ARBA00022801"/>
    </source>
</evidence>
<dbReference type="GO" id="GO:0005739">
    <property type="term" value="C:mitochondrion"/>
    <property type="evidence" value="ECO:0007669"/>
    <property type="project" value="TreeGrafter"/>
</dbReference>
<dbReference type="EMBL" id="JALNTZ010003114">
    <property type="protein sequence ID" value="KAJ3616648.1"/>
    <property type="molecule type" value="Genomic_DNA"/>
</dbReference>
<reference evidence="18" key="1">
    <citation type="journal article" date="2023" name="G3 (Bethesda)">
        <title>Whole genome assemblies of Zophobas morio and Tenebrio molitor.</title>
        <authorList>
            <person name="Kaur S."/>
            <person name="Stinson S.A."/>
            <person name="diCenzo G.C."/>
        </authorList>
    </citation>
    <scope>NUCLEOTIDE SEQUENCE</scope>
    <source>
        <strain evidence="18">QUZm001</strain>
    </source>
</reference>
<dbReference type="InterPro" id="IPR054734">
    <property type="entry name" value="PqqF-like_C_4"/>
</dbReference>
<organism evidence="18 19">
    <name type="scientific">Zophobas morio</name>
    <dbReference type="NCBI Taxonomy" id="2755281"/>
    <lineage>
        <taxon>Eukaryota</taxon>
        <taxon>Metazoa</taxon>
        <taxon>Ecdysozoa</taxon>
        <taxon>Arthropoda</taxon>
        <taxon>Hexapoda</taxon>
        <taxon>Insecta</taxon>
        <taxon>Pterygota</taxon>
        <taxon>Neoptera</taxon>
        <taxon>Endopterygota</taxon>
        <taxon>Coleoptera</taxon>
        <taxon>Polyphaga</taxon>
        <taxon>Cucujiformia</taxon>
        <taxon>Tenebrionidae</taxon>
        <taxon>Zophobas</taxon>
    </lineage>
</organism>
<accession>A0AA38HIX1</accession>
<evidence type="ECO:0000259" key="14">
    <source>
        <dbReference type="Pfam" id="PF00675"/>
    </source>
</evidence>
<evidence type="ECO:0000259" key="16">
    <source>
        <dbReference type="Pfam" id="PF16187"/>
    </source>
</evidence>
<dbReference type="Gene3D" id="3.30.830.10">
    <property type="entry name" value="Metalloenzyme, LuxS/M16 peptidase-like"/>
    <property type="match status" value="4"/>
</dbReference>
<evidence type="ECO:0000256" key="5">
    <source>
        <dbReference type="ARBA" id="ARBA00022833"/>
    </source>
</evidence>
<feature type="domain" description="Peptidase M16 N-terminal" evidence="14">
    <location>
        <begin position="46"/>
        <end position="178"/>
    </location>
</feature>
<proteinExistence type="inferred from homology"/>
<evidence type="ECO:0000256" key="10">
    <source>
        <dbReference type="ARBA" id="ARBA00074992"/>
    </source>
</evidence>
<evidence type="ECO:0000259" key="15">
    <source>
        <dbReference type="Pfam" id="PF05193"/>
    </source>
</evidence>
<evidence type="ECO:0000313" key="18">
    <source>
        <dbReference type="EMBL" id="KAJ3616648.1"/>
    </source>
</evidence>
<dbReference type="FunFam" id="3.30.830.10:FF:000005">
    <property type="entry name" value="nardilysin isoform X1"/>
    <property type="match status" value="1"/>
</dbReference>
<evidence type="ECO:0000256" key="8">
    <source>
        <dbReference type="ARBA" id="ARBA00066874"/>
    </source>
</evidence>
<keyword evidence="5" id="KW-0862">Zinc</keyword>
<dbReference type="InterPro" id="IPR011249">
    <property type="entry name" value="Metalloenz_LuxS/M16"/>
</dbReference>
<feature type="domain" description="Peptidase M16 middle/third" evidence="16">
    <location>
        <begin position="395"/>
        <end position="664"/>
    </location>
</feature>
<comment type="caution">
    <text evidence="18">The sequence shown here is derived from an EMBL/GenBank/DDBJ whole genome shotgun (WGS) entry which is preliminary data.</text>
</comment>
<dbReference type="EC" id="3.4.24.56" evidence="8"/>
<evidence type="ECO:0000256" key="2">
    <source>
        <dbReference type="ARBA" id="ARBA00022670"/>
    </source>
</evidence>
<dbReference type="GO" id="GO:0043171">
    <property type="term" value="P:peptide catabolic process"/>
    <property type="evidence" value="ECO:0007669"/>
    <property type="project" value="TreeGrafter"/>
</dbReference>
<dbReference type="InterPro" id="IPR011765">
    <property type="entry name" value="Pept_M16_N"/>
</dbReference>
<evidence type="ECO:0000256" key="12">
    <source>
        <dbReference type="RuleBase" id="RU004447"/>
    </source>
</evidence>